<dbReference type="OrthoDB" id="3825435at2759"/>
<dbReference type="Proteomes" id="UP000242519">
    <property type="component" value="Unassembled WGS sequence"/>
</dbReference>
<reference evidence="2 3" key="1">
    <citation type="submission" date="2017-04" db="EMBL/GenBank/DDBJ databases">
        <title>Draft genome sequence of Marssonina coronaria NL1: causal agent of apple blotch.</title>
        <authorList>
            <person name="Cheng Q."/>
        </authorList>
    </citation>
    <scope>NUCLEOTIDE SEQUENCE [LARGE SCALE GENOMIC DNA]</scope>
    <source>
        <strain evidence="2 3">NL1</strain>
    </source>
</reference>
<keyword evidence="3" id="KW-1185">Reference proteome</keyword>
<gene>
    <name evidence="2" type="ORF">B2J93_9218</name>
</gene>
<organism evidence="2 3">
    <name type="scientific">Diplocarpon coronariae</name>
    <dbReference type="NCBI Taxonomy" id="2795749"/>
    <lineage>
        <taxon>Eukaryota</taxon>
        <taxon>Fungi</taxon>
        <taxon>Dikarya</taxon>
        <taxon>Ascomycota</taxon>
        <taxon>Pezizomycotina</taxon>
        <taxon>Leotiomycetes</taxon>
        <taxon>Helotiales</taxon>
        <taxon>Drepanopezizaceae</taxon>
        <taxon>Diplocarpon</taxon>
    </lineage>
</organism>
<feature type="region of interest" description="Disordered" evidence="1">
    <location>
        <begin position="1256"/>
        <end position="1292"/>
    </location>
</feature>
<feature type="region of interest" description="Disordered" evidence="1">
    <location>
        <begin position="1088"/>
        <end position="1115"/>
    </location>
</feature>
<accession>A0A218ZGP2</accession>
<evidence type="ECO:0000256" key="1">
    <source>
        <dbReference type="SAM" id="MobiDB-lite"/>
    </source>
</evidence>
<proteinExistence type="predicted"/>
<name>A0A218ZGP2_9HELO</name>
<evidence type="ECO:0000313" key="2">
    <source>
        <dbReference type="EMBL" id="OWP06445.1"/>
    </source>
</evidence>
<feature type="compositionally biased region" description="Polar residues" evidence="1">
    <location>
        <begin position="1258"/>
        <end position="1270"/>
    </location>
</feature>
<dbReference type="EMBL" id="MZNU01000046">
    <property type="protein sequence ID" value="OWP06445.1"/>
    <property type="molecule type" value="Genomic_DNA"/>
</dbReference>
<feature type="region of interest" description="Disordered" evidence="1">
    <location>
        <begin position="915"/>
        <end position="934"/>
    </location>
</feature>
<evidence type="ECO:0000313" key="3">
    <source>
        <dbReference type="Proteomes" id="UP000242519"/>
    </source>
</evidence>
<feature type="region of interest" description="Disordered" evidence="1">
    <location>
        <begin position="1136"/>
        <end position="1158"/>
    </location>
</feature>
<sequence length="1459" mass="165761">MAAGLTVTYDFSPCLTAPVVRDIHRQYGRPQITLIPDTKTVSPFAPGISPQQVEDLKRWLVGDGTGKGRYKGQTGGEEYWESWKRAWDLWNNHYIEGRTSPVWIRGEYERIRKEMEAAREERIRRRPLAGFPKTFRRGREICETIWSKDEPNVSGKTFIKTGRSKIEPVTVTIARPNPSRTFVNKRKGDVVEVYGEQFIPMEIVQMNRTVRKDRSIVSDWAQVVRDRRNGTRATQADQTVTESTETRTETTYMARQVLQFTNVDITGTQYTKPDQVHSRLLSYDEVSTLQAYGSIQTPNDEETNSDDIMQRLGMWVPMKEPSQTRETRKLDKDDRVSVLTFRNEEVEVLEKVYEWREDDDNSLDDDGDEAMAGADINMDASRTLQPLASEEEPEIIIPLARTVVTPGGESGGFLPMKLLDRYPEPDDDENVEWIDAIQNTLWRPRRVGEKTPRIEMDENLEDGSEETDLEYLGGVDCGRSPYPVLRSVTLYIEHGRPQTKDALQLYRKKKTWDGVTGTVFNTPTKPLEEDKSGDERTDTMSALLGDVYRDYRQKYNTDIYPINIRRVKRLGPERQKIPLLDRDENILEFPWNKCSQDSQKLHPRDPWWVTEEQEKLQNYPPRKYPPVQDEEQTGEDRLILPIEDAIWWEDYEEDNVGVYKYFVTNLHHESLTINGIEIKRGAIAGPLPPFAVIETPGHQFSFWWGVGGRNWGHTYDGTNYDSKWKTLRQKPGWKHVGLTTGQVWDYKIRERVQRELTGNEYADDAEWEAYKRVVPAVEPPAKVPYTVEQDPIVLEFDDHGIPRGSSVAQPDYFASAAEELKWLRTKAMPLKAAFADFEATPFVVPTGSNFWPQCAEGGKPQQEEALEITLQNREWDGWDVIKGAIFGGQEELISRIDTERNLRVMNQLSSEIKLGEKRRAEADQEDPQPKRTRTDPTMKIIDHAIDSQTNIDQVKVSKKVKEAKRFQIRVDAALRKETLIADRAIARKAKAAGVNKIAIADQYFEDLQRTQTEAMIRITALNAQGGGSRLSSTVMAAQIDAGRIRTDWNNYTNQAFLRGSGALQAKLEQERKTRDAVNKAADAARLIKKEKDKTKAADKKKMDEEAKRKIRDGRKNRDAELNAEVRYRTLIDAIKKRQKQRENEAEQPPPPPPGPTAADLLVRAAAGRAEAVRALLAEPLPGPDFSVSSIRADFNIDLSAAQDAFILQREKWMKECEDIKDNLNSRIAADDNVRDILDFLTAAGFTTRGAWIRAQIATPDTRSGPSSGQDSKAPPETPDAANGAPPGLIRRMSPPQDRFISVEIANNLAVARHAMRDGLQAALTARAEVENRQEIDVVRERGYLTVDGYLYNLSTYAFTPDQIHEDPDNTEINGPPVLRPNATALERLRNDTAISVANAMQAEITRKNKERNAKRMAVAQKIYDANEFEVQAQALEKKRPAAVDITLIAAGRGGRSMDV</sequence>
<protein>
    <submittedName>
        <fullName evidence="2">Uncharacterized protein</fullName>
    </submittedName>
</protein>
<dbReference type="InParanoid" id="A0A218ZGP2"/>
<comment type="caution">
    <text evidence="2">The sequence shown here is derived from an EMBL/GenBank/DDBJ whole genome shotgun (WGS) entry which is preliminary data.</text>
</comment>